<dbReference type="Gene3D" id="1.10.10.10">
    <property type="entry name" value="Winged helix-like DNA-binding domain superfamily/Winged helix DNA-binding domain"/>
    <property type="match status" value="1"/>
</dbReference>
<keyword evidence="2" id="KW-0804">Transcription</keyword>
<dbReference type="Pfam" id="PF04967">
    <property type="entry name" value="HTH_10"/>
    <property type="match status" value="1"/>
</dbReference>
<proteinExistence type="predicted"/>
<evidence type="ECO:0000256" key="2">
    <source>
        <dbReference type="ARBA" id="ARBA00023163"/>
    </source>
</evidence>
<dbReference type="EMBL" id="FOTC01000001">
    <property type="protein sequence ID" value="SFK82405.1"/>
    <property type="molecule type" value="Genomic_DNA"/>
</dbReference>
<dbReference type="PANTHER" id="PTHR34236">
    <property type="entry name" value="DIMETHYL SULFOXIDE REDUCTASE TRANSCRIPTIONAL ACTIVATOR"/>
    <property type="match status" value="1"/>
</dbReference>
<dbReference type="InterPro" id="IPR036388">
    <property type="entry name" value="WH-like_DNA-bd_sf"/>
</dbReference>
<name>A0A1I4CNC2_9EURY</name>
<dbReference type="RefSeq" id="WP_049893902.1">
    <property type="nucleotide sequence ID" value="NZ_FOTC01000001.1"/>
</dbReference>
<dbReference type="Proteomes" id="UP000199607">
    <property type="component" value="Unassembled WGS sequence"/>
</dbReference>
<accession>A0A1I4CNC2</accession>
<evidence type="ECO:0000259" key="3">
    <source>
        <dbReference type="Pfam" id="PF04967"/>
    </source>
</evidence>
<evidence type="ECO:0000313" key="6">
    <source>
        <dbReference type="Proteomes" id="UP000199607"/>
    </source>
</evidence>
<reference evidence="6" key="1">
    <citation type="submission" date="2016-10" db="EMBL/GenBank/DDBJ databases">
        <authorList>
            <person name="Varghese N."/>
            <person name="Submissions S."/>
        </authorList>
    </citation>
    <scope>NUCLEOTIDE SEQUENCE [LARGE SCALE GENOMIC DNA]</scope>
    <source>
        <strain evidence="6">CGMCC 1.7738</strain>
    </source>
</reference>
<gene>
    <name evidence="5" type="ORF">SAMN04487950_1277</name>
</gene>
<protein>
    <submittedName>
        <fullName evidence="5">HTH DNA binding domain-containing protein</fullName>
    </submittedName>
</protein>
<dbReference type="InterPro" id="IPR056529">
    <property type="entry name" value="HVO_2928_N"/>
</dbReference>
<dbReference type="PANTHER" id="PTHR34236:SF1">
    <property type="entry name" value="DIMETHYL SULFOXIDE REDUCTASE TRANSCRIPTIONAL ACTIVATOR"/>
    <property type="match status" value="1"/>
</dbReference>
<organism evidence="5 6">
    <name type="scientific">Halogranum rubrum</name>
    <dbReference type="NCBI Taxonomy" id="553466"/>
    <lineage>
        <taxon>Archaea</taxon>
        <taxon>Methanobacteriati</taxon>
        <taxon>Methanobacteriota</taxon>
        <taxon>Stenosarchaea group</taxon>
        <taxon>Halobacteria</taxon>
        <taxon>Halobacteriales</taxon>
        <taxon>Haloferacaceae</taxon>
    </lineage>
</organism>
<dbReference type="AlphaFoldDB" id="A0A1I4CNC2"/>
<keyword evidence="1" id="KW-0805">Transcription regulation</keyword>
<sequence length="239" mass="26967">MREFVITIRYERGSDPLMDVFADHPELVGQSLACSVTTDSMWRLDRFGGPDSALDSLEDALLDSERCEECLSPHTCHCHCEYEVVTESSSTRTVYSYRPELDGCHSVPYLAACELGDGLLFEVSRHENRCRWRILLREGQSVGSLYDRLQEDLREGVTIDLEQLGRPTRWGDGFVTLADLPATQRTTLEAAVDGGYYETPRATTAEALAERLGVPQSTFQYRLQRAEAWLATQFVSETL</sequence>
<dbReference type="Pfam" id="PF24281">
    <property type="entry name" value="HVO_2928_N"/>
    <property type="match status" value="1"/>
</dbReference>
<evidence type="ECO:0000313" key="5">
    <source>
        <dbReference type="EMBL" id="SFK82405.1"/>
    </source>
</evidence>
<feature type="domain" description="HTH bat-type" evidence="3">
    <location>
        <begin position="183"/>
        <end position="230"/>
    </location>
</feature>
<evidence type="ECO:0000259" key="4">
    <source>
        <dbReference type="Pfam" id="PF24281"/>
    </source>
</evidence>
<feature type="domain" description="HVO-2928 N-terminal" evidence="4">
    <location>
        <begin position="3"/>
        <end position="170"/>
    </location>
</feature>
<dbReference type="InterPro" id="IPR007050">
    <property type="entry name" value="HTH_bacterioopsin"/>
</dbReference>
<evidence type="ECO:0000256" key="1">
    <source>
        <dbReference type="ARBA" id="ARBA00023015"/>
    </source>
</evidence>
<keyword evidence="6" id="KW-1185">Reference proteome</keyword>